<dbReference type="EMBL" id="MUBC01000035">
    <property type="protein sequence ID" value="ONM43118.1"/>
    <property type="molecule type" value="Genomic_DNA"/>
</dbReference>
<dbReference type="OrthoDB" id="6128088at2"/>
<evidence type="ECO:0000256" key="1">
    <source>
        <dbReference type="ARBA" id="ARBA00022603"/>
    </source>
</evidence>
<comment type="caution">
    <text evidence="4">The sequence shown here is derived from an EMBL/GenBank/DDBJ whole genome shotgun (WGS) entry which is preliminary data.</text>
</comment>
<dbReference type="PROSITE" id="PS00092">
    <property type="entry name" value="N6_MTASE"/>
    <property type="match status" value="1"/>
</dbReference>
<evidence type="ECO:0000256" key="2">
    <source>
        <dbReference type="ARBA" id="ARBA00022679"/>
    </source>
</evidence>
<dbReference type="GO" id="GO:0008168">
    <property type="term" value="F:methyltransferase activity"/>
    <property type="evidence" value="ECO:0007669"/>
    <property type="project" value="UniProtKB-KW"/>
</dbReference>
<evidence type="ECO:0000313" key="4">
    <source>
        <dbReference type="EMBL" id="ONM43118.1"/>
    </source>
</evidence>
<keyword evidence="4" id="KW-0255">Endonuclease</keyword>
<dbReference type="SUPFAM" id="SSF53335">
    <property type="entry name" value="S-adenosyl-L-methionine-dependent methyltransferases"/>
    <property type="match status" value="1"/>
</dbReference>
<sequence length="562" mass="62980">MNAVTHVGELVDDVAQFFAPVSSDLVDSLVGEYRGMRERIEALAAAVEKEEHAGALTHFINGNLRDDRNVIPHHIGNLFDLAGAIGHLNGMYWNKALHMTDVLDYMPQARRREWDEQIRNPLGIKANSRTGEKEQPPLPEFEEETVRSTLSHLLHSRSQFFAERIDGIFRSLSKTHVTNCPEGFSKRMILNRAITHYDTVDHDTAGVINDLRCVIAKFMGREEPKYYVTGDTVSRCRYPNGQWHTIDGGALRMRIYNGVGTAHLEVHPDIAWRLNGVLASIYPAAIPEKNRTRPKRQRKIKDFELMERPLPFSVIGLLSGMKPAVRPRENPGFQQSRFADIPHTLRFAHGDHDKHALAEAEKVLEAIGGVPDKEDNFSFWRFDYEPRQVISEIIVSGCIPDHKSHQFYPTPTALAERAVDLAGIGPEDDCLEPSAGTGNLAELIHGAHSLCCVEVSPLHCKILEAKGFKPLTTDFLKWHAPIGFDRIVMNPPFDQGRWQAHLEHAASMLRRGGRLVAILPSGAKNKDPLPALQCQWYGPYDNQFAGASVSVVILVADRSYTA</sequence>
<dbReference type="GO" id="GO:0003676">
    <property type="term" value="F:nucleic acid binding"/>
    <property type="evidence" value="ECO:0007669"/>
    <property type="project" value="InterPro"/>
</dbReference>
<organism evidence="4 5">
    <name type="scientific">Halopseudomonas pachastrellae</name>
    <dbReference type="NCBI Taxonomy" id="254161"/>
    <lineage>
        <taxon>Bacteria</taxon>
        <taxon>Pseudomonadati</taxon>
        <taxon>Pseudomonadota</taxon>
        <taxon>Gammaproteobacteria</taxon>
        <taxon>Pseudomonadales</taxon>
        <taxon>Pseudomonadaceae</taxon>
        <taxon>Halopseudomonas</taxon>
    </lineage>
</organism>
<dbReference type="GO" id="GO:0032259">
    <property type="term" value="P:methylation"/>
    <property type="evidence" value="ECO:0007669"/>
    <property type="project" value="UniProtKB-KW"/>
</dbReference>
<feature type="domain" description="DUF4942" evidence="3">
    <location>
        <begin position="88"/>
        <end position="283"/>
    </location>
</feature>
<dbReference type="STRING" id="254161.SAMN05216256_10176"/>
<keyword evidence="2" id="KW-0808">Transferase</keyword>
<protein>
    <submittedName>
        <fullName evidence="4">Restriction endonuclease subunit M</fullName>
    </submittedName>
</protein>
<reference evidence="4 5" key="1">
    <citation type="submission" date="2017-01" db="EMBL/GenBank/DDBJ databases">
        <title>Draft genome sequence of Pseudomonas pachastrellae type strain CCUG 46540T from a deep sea.</title>
        <authorList>
            <person name="Gomila M."/>
            <person name="Mulet M."/>
            <person name="Lalucat J."/>
            <person name="Garcia-Valdes E."/>
        </authorList>
    </citation>
    <scope>NUCLEOTIDE SEQUENCE [LARGE SCALE GENOMIC DNA]</scope>
    <source>
        <strain evidence="4 5">CCUG 46540</strain>
    </source>
</reference>
<dbReference type="GO" id="GO:0004519">
    <property type="term" value="F:endonuclease activity"/>
    <property type="evidence" value="ECO:0007669"/>
    <property type="project" value="UniProtKB-KW"/>
</dbReference>
<keyword evidence="5" id="KW-1185">Reference proteome</keyword>
<name>A0A1S8DCG3_9GAMM</name>
<evidence type="ECO:0000259" key="3">
    <source>
        <dbReference type="Pfam" id="PF13708"/>
    </source>
</evidence>
<dbReference type="PRINTS" id="PR00507">
    <property type="entry name" value="N12N6MTFRASE"/>
</dbReference>
<dbReference type="Pfam" id="PF13708">
    <property type="entry name" value="DUF4942"/>
    <property type="match status" value="1"/>
</dbReference>
<dbReference type="InterPro" id="IPR002052">
    <property type="entry name" value="DNA_methylase_N6_adenine_CS"/>
</dbReference>
<proteinExistence type="predicted"/>
<keyword evidence="1" id="KW-0489">Methyltransferase</keyword>
<dbReference type="CDD" id="cd02440">
    <property type="entry name" value="AdoMet_MTases"/>
    <property type="match status" value="1"/>
</dbReference>
<keyword evidence="4" id="KW-0378">Hydrolase</keyword>
<dbReference type="InterPro" id="IPR031339">
    <property type="entry name" value="DUF4942"/>
</dbReference>
<evidence type="ECO:0000313" key="5">
    <source>
        <dbReference type="Proteomes" id="UP000242847"/>
    </source>
</evidence>
<dbReference type="InterPro" id="IPR029063">
    <property type="entry name" value="SAM-dependent_MTases_sf"/>
</dbReference>
<gene>
    <name evidence="4" type="ORF">BXT89_14280</name>
</gene>
<dbReference type="Proteomes" id="UP000242847">
    <property type="component" value="Unassembled WGS sequence"/>
</dbReference>
<keyword evidence="4" id="KW-0540">Nuclease</keyword>
<accession>A0A1S8DCG3</accession>
<dbReference type="Gene3D" id="3.40.50.150">
    <property type="entry name" value="Vaccinia Virus protein VP39"/>
    <property type="match status" value="1"/>
</dbReference>
<dbReference type="AlphaFoldDB" id="A0A1S8DCG3"/>